<dbReference type="Proteomes" id="UP000030428">
    <property type="component" value="Unassembled WGS sequence"/>
</dbReference>
<keyword evidence="3" id="KW-1185">Reference proteome</keyword>
<reference evidence="2 3" key="1">
    <citation type="journal article" date="2016" name="Front. Microbiol.">
        <title>Single-Cell (Meta-)Genomics of a Dimorphic Candidatus Thiomargarita nelsonii Reveals Genomic Plasticity.</title>
        <authorList>
            <person name="Flood B.E."/>
            <person name="Fliss P."/>
            <person name="Jones D.S."/>
            <person name="Dick G.J."/>
            <person name="Jain S."/>
            <person name="Kaster A.K."/>
            <person name="Winkel M."/>
            <person name="Mussmann M."/>
            <person name="Bailey J."/>
        </authorList>
    </citation>
    <scope>NUCLEOTIDE SEQUENCE [LARGE SCALE GENOMIC DNA]</scope>
    <source>
        <strain evidence="2">Hydrate Ridge</strain>
    </source>
</reference>
<evidence type="ECO:0000313" key="3">
    <source>
        <dbReference type="Proteomes" id="UP000030428"/>
    </source>
</evidence>
<proteinExistence type="predicted"/>
<evidence type="ECO:0000256" key="1">
    <source>
        <dbReference type="SAM" id="Phobius"/>
    </source>
</evidence>
<keyword evidence="1" id="KW-1133">Transmembrane helix</keyword>
<protein>
    <submittedName>
        <fullName evidence="2">Uncharacterized protein</fullName>
    </submittedName>
</protein>
<dbReference type="EMBL" id="JSZA02000145">
    <property type="protein sequence ID" value="KHD10588.1"/>
    <property type="molecule type" value="Genomic_DNA"/>
</dbReference>
<keyword evidence="1" id="KW-0812">Transmembrane</keyword>
<feature type="transmembrane region" description="Helical" evidence="1">
    <location>
        <begin position="52"/>
        <end position="73"/>
    </location>
</feature>
<comment type="caution">
    <text evidence="2">The sequence shown here is derived from an EMBL/GenBank/DDBJ whole genome shotgun (WGS) entry which is preliminary data.</text>
</comment>
<sequence length="78" mass="9156">MIDFLFNDFEWVGGVFAKKLLKTSLITIFIKKYNISVIIKKKNSSNHVAPSFLVINLYLYIFYNIDIKVLLIIKIEQN</sequence>
<keyword evidence="1" id="KW-0472">Membrane</keyword>
<organism evidence="2 3">
    <name type="scientific">Candidatus Thiomargarita nelsonii</name>
    <dbReference type="NCBI Taxonomy" id="1003181"/>
    <lineage>
        <taxon>Bacteria</taxon>
        <taxon>Pseudomonadati</taxon>
        <taxon>Pseudomonadota</taxon>
        <taxon>Gammaproteobacteria</taxon>
        <taxon>Thiotrichales</taxon>
        <taxon>Thiotrichaceae</taxon>
        <taxon>Thiomargarita</taxon>
    </lineage>
</organism>
<name>A0A0A6PIV3_9GAMM</name>
<evidence type="ECO:0000313" key="2">
    <source>
        <dbReference type="EMBL" id="KHD10588.1"/>
    </source>
</evidence>
<dbReference type="AlphaFoldDB" id="A0A0A6PIV3"/>
<gene>
    <name evidence="2" type="ORF">PN36_25805</name>
</gene>
<accession>A0A0A6PIV3</accession>